<gene>
    <name evidence="1" type="ORF">Tci_865458</name>
</gene>
<evidence type="ECO:0000313" key="1">
    <source>
        <dbReference type="EMBL" id="GFC93488.1"/>
    </source>
</evidence>
<proteinExistence type="predicted"/>
<accession>A0A699S8M9</accession>
<dbReference type="AlphaFoldDB" id="A0A699S8M9"/>
<reference evidence="1" key="1">
    <citation type="journal article" date="2019" name="Sci. Rep.">
        <title>Draft genome of Tanacetum cinerariifolium, the natural source of mosquito coil.</title>
        <authorList>
            <person name="Yamashiro T."/>
            <person name="Shiraishi A."/>
            <person name="Satake H."/>
            <person name="Nakayama K."/>
        </authorList>
    </citation>
    <scope>NUCLEOTIDE SEQUENCE</scope>
</reference>
<dbReference type="EMBL" id="BKCJ011143614">
    <property type="protein sequence ID" value="GFC93488.1"/>
    <property type="molecule type" value="Genomic_DNA"/>
</dbReference>
<sequence>MVVLGVNKPQSDEDRLKLNELMELCTTLQSRILDLEKTKTTQALEIDSLKSSEELFVAKQDENVVKKEVDAAQIQVSTAVTTPTILIDEVTLAQALAELKHRKT</sequence>
<comment type="caution">
    <text evidence="1">The sequence shown here is derived from an EMBL/GenBank/DDBJ whole genome shotgun (WGS) entry which is preliminary data.</text>
</comment>
<name>A0A699S8M9_TANCI</name>
<feature type="non-terminal residue" evidence="1">
    <location>
        <position position="104"/>
    </location>
</feature>
<organism evidence="1">
    <name type="scientific">Tanacetum cinerariifolium</name>
    <name type="common">Dalmatian daisy</name>
    <name type="synonym">Chrysanthemum cinerariifolium</name>
    <dbReference type="NCBI Taxonomy" id="118510"/>
    <lineage>
        <taxon>Eukaryota</taxon>
        <taxon>Viridiplantae</taxon>
        <taxon>Streptophyta</taxon>
        <taxon>Embryophyta</taxon>
        <taxon>Tracheophyta</taxon>
        <taxon>Spermatophyta</taxon>
        <taxon>Magnoliopsida</taxon>
        <taxon>eudicotyledons</taxon>
        <taxon>Gunneridae</taxon>
        <taxon>Pentapetalae</taxon>
        <taxon>asterids</taxon>
        <taxon>campanulids</taxon>
        <taxon>Asterales</taxon>
        <taxon>Asteraceae</taxon>
        <taxon>Asteroideae</taxon>
        <taxon>Anthemideae</taxon>
        <taxon>Anthemidinae</taxon>
        <taxon>Tanacetum</taxon>
    </lineage>
</organism>
<protein>
    <submittedName>
        <fullName evidence="1">Uncharacterized protein</fullName>
    </submittedName>
</protein>